<evidence type="ECO:0000313" key="4">
    <source>
        <dbReference type="EMBL" id="SEA78628.1"/>
    </source>
</evidence>
<evidence type="ECO:0000313" key="5">
    <source>
        <dbReference type="Proteomes" id="UP000183253"/>
    </source>
</evidence>
<dbReference type="AlphaFoldDB" id="A0A1H4E1K2"/>
<dbReference type="PANTHER" id="PTHR40111">
    <property type="entry name" value="CEPHALOSPORIN-C DEACETYLASE"/>
    <property type="match status" value="1"/>
</dbReference>
<dbReference type="Gene3D" id="3.40.50.1820">
    <property type="entry name" value="alpha/beta hydrolase"/>
    <property type="match status" value="1"/>
</dbReference>
<dbReference type="GO" id="GO:0005976">
    <property type="term" value="P:polysaccharide metabolic process"/>
    <property type="evidence" value="ECO:0007669"/>
    <property type="project" value="TreeGrafter"/>
</dbReference>
<dbReference type="STRING" id="1033731.SAMN05444145_106127"/>
<dbReference type="SUPFAM" id="SSF53474">
    <property type="entry name" value="alpha/beta-Hydrolases"/>
    <property type="match status" value="1"/>
</dbReference>
<dbReference type="EMBL" id="FNRI01000006">
    <property type="protein sequence ID" value="SEA78628.1"/>
    <property type="molecule type" value="Genomic_DNA"/>
</dbReference>
<dbReference type="Proteomes" id="UP000183253">
    <property type="component" value="Unassembled WGS sequence"/>
</dbReference>
<organism evidence="4 5">
    <name type="scientific">Alistipes timonensis JC136</name>
    <dbReference type="NCBI Taxonomy" id="1033731"/>
    <lineage>
        <taxon>Bacteria</taxon>
        <taxon>Pseudomonadati</taxon>
        <taxon>Bacteroidota</taxon>
        <taxon>Bacteroidia</taxon>
        <taxon>Bacteroidales</taxon>
        <taxon>Rikenellaceae</taxon>
        <taxon>Alistipes</taxon>
    </lineage>
</organism>
<proteinExistence type="predicted"/>
<evidence type="ECO:0000256" key="1">
    <source>
        <dbReference type="PIRSR" id="PIRSR639069-1"/>
    </source>
</evidence>
<feature type="chain" id="PRO_5010332715" evidence="2">
    <location>
        <begin position="21"/>
        <end position="430"/>
    </location>
</feature>
<dbReference type="InterPro" id="IPR029058">
    <property type="entry name" value="AB_hydrolase_fold"/>
</dbReference>
<feature type="active site" description="Charge relay system" evidence="1">
    <location>
        <position position="411"/>
    </location>
</feature>
<dbReference type="InterPro" id="IPR008391">
    <property type="entry name" value="AXE1_dom"/>
</dbReference>
<accession>A0A1H4E1K2</accession>
<dbReference type="GO" id="GO:0052689">
    <property type="term" value="F:carboxylic ester hydrolase activity"/>
    <property type="evidence" value="ECO:0007669"/>
    <property type="project" value="TreeGrafter"/>
</dbReference>
<evidence type="ECO:0000259" key="3">
    <source>
        <dbReference type="Pfam" id="PF05448"/>
    </source>
</evidence>
<feature type="active site" description="Charge relay system" evidence="1">
    <location>
        <position position="382"/>
    </location>
</feature>
<gene>
    <name evidence="4" type="ORF">SAMN05444145_106127</name>
</gene>
<protein>
    <submittedName>
        <fullName evidence="4">Cephalosporin-C deacetylase</fullName>
    </submittedName>
</protein>
<evidence type="ECO:0000256" key="2">
    <source>
        <dbReference type="SAM" id="SignalP"/>
    </source>
</evidence>
<reference evidence="4 5" key="1">
    <citation type="submission" date="2016-10" db="EMBL/GenBank/DDBJ databases">
        <authorList>
            <person name="de Groot N.N."/>
        </authorList>
    </citation>
    <scope>NUCLEOTIDE SEQUENCE [LARGE SCALE GENOMIC DNA]</scope>
    <source>
        <strain evidence="4 5">DSM 25383</strain>
    </source>
</reference>
<keyword evidence="5" id="KW-1185">Reference proteome</keyword>
<dbReference type="RefSeq" id="WP_010266565.1">
    <property type="nucleotide sequence ID" value="NZ_CAEG01000021.1"/>
</dbReference>
<name>A0A1H4E1K2_9BACT</name>
<feature type="domain" description="Acetyl xylan esterase" evidence="3">
    <location>
        <begin position="131"/>
        <end position="416"/>
    </location>
</feature>
<feature type="signal peptide" evidence="2">
    <location>
        <begin position="1"/>
        <end position="20"/>
    </location>
</feature>
<dbReference type="PROSITE" id="PS51257">
    <property type="entry name" value="PROKAR_LIPOPROTEIN"/>
    <property type="match status" value="1"/>
</dbReference>
<sequence>MKKSIVFALLALLGCTQLSAQGSAQTPMVKVRITPTNGSWDYRVGERIKMAVSVELNELPLRDVAFTYEAGPELVEPTVTGQATTKDGSVTLDLGRMDKPGFFNLDVRVRVNGVDYRQWKTVAVDKERIEPTVTMPADFQSYWQSQLDADAAMPLRPRMELLPERCTDRTDVYEVSYLYTPQGGRFYGILCVPKAEGKYPAVLRVPGAGVRSYQGSAWQADKGFITLDVGIHGIPVTLEPVVYERLFAGILNRYYTMNLESRDDYYYNRVIRGCKRAVDLIFTLDKFNGRIGVQGSSQGGALTVMVAALDPRVCCAAAALPAMSDMTGYLHGRAGGWPQILKNPAECIYNRKEIVNTLLYYDTVNFARLLKIPIYYMLSYNDKVCPPTSTFSVYNATAAPKRMQLTHETGHWYYPEQAGQMDTYIEKALQ</sequence>
<dbReference type="Pfam" id="PF05448">
    <property type="entry name" value="AXE1"/>
    <property type="match status" value="1"/>
</dbReference>
<dbReference type="OrthoDB" id="3668964at2"/>
<feature type="active site" description="Nucleophile" evidence="1">
    <location>
        <position position="297"/>
    </location>
</feature>
<dbReference type="PANTHER" id="PTHR40111:SF1">
    <property type="entry name" value="CEPHALOSPORIN-C DEACETYLASE"/>
    <property type="match status" value="1"/>
</dbReference>
<dbReference type="InterPro" id="IPR039069">
    <property type="entry name" value="CE7"/>
</dbReference>
<keyword evidence="2" id="KW-0732">Signal</keyword>